<dbReference type="GO" id="GO:0022857">
    <property type="term" value="F:transmembrane transporter activity"/>
    <property type="evidence" value="ECO:0007669"/>
    <property type="project" value="UniProtKB-UniRule"/>
</dbReference>
<keyword evidence="3" id="KW-1003">Cell membrane</keyword>
<feature type="transmembrane region" description="Helical" evidence="9">
    <location>
        <begin position="104"/>
        <end position="127"/>
    </location>
</feature>
<keyword evidence="4 9" id="KW-0997">Cell inner membrane</keyword>
<dbReference type="STRING" id="1335048.AKL17_3392"/>
<proteinExistence type="inferred from homology"/>
<dbReference type="Pfam" id="PF04290">
    <property type="entry name" value="DctQ"/>
    <property type="match status" value="1"/>
</dbReference>
<feature type="transmembrane region" description="Helical" evidence="9">
    <location>
        <begin position="147"/>
        <end position="168"/>
    </location>
</feature>
<dbReference type="EMBL" id="CP012661">
    <property type="protein sequence ID" value="AMY70624.1"/>
    <property type="molecule type" value="Genomic_DNA"/>
</dbReference>
<keyword evidence="6 9" id="KW-1133">Transmembrane helix</keyword>
<keyword evidence="12" id="KW-1185">Reference proteome</keyword>
<evidence type="ECO:0000256" key="1">
    <source>
        <dbReference type="ARBA" id="ARBA00004429"/>
    </source>
</evidence>
<dbReference type="PANTHER" id="PTHR35011">
    <property type="entry name" value="2,3-DIKETO-L-GULONATE TRAP TRANSPORTER SMALL PERMEASE PROTEIN YIAM"/>
    <property type="match status" value="1"/>
</dbReference>
<dbReference type="PANTHER" id="PTHR35011:SF4">
    <property type="entry name" value="SLL1102 PROTEIN"/>
    <property type="match status" value="1"/>
</dbReference>
<evidence type="ECO:0000256" key="4">
    <source>
        <dbReference type="ARBA" id="ARBA00022519"/>
    </source>
</evidence>
<dbReference type="Proteomes" id="UP000076128">
    <property type="component" value="Chromosome"/>
</dbReference>
<dbReference type="GO" id="GO:0005886">
    <property type="term" value="C:plasma membrane"/>
    <property type="evidence" value="ECO:0007669"/>
    <property type="project" value="UniProtKB-SubCell"/>
</dbReference>
<dbReference type="InterPro" id="IPR007387">
    <property type="entry name" value="TRAP_DctQ"/>
</dbReference>
<comment type="function">
    <text evidence="9">Part of the tripartite ATP-independent periplasmic (TRAP) transport system.</text>
</comment>
<keyword evidence="7 9" id="KW-0472">Membrane</keyword>
<gene>
    <name evidence="11" type="ORF">AKL17_3392</name>
</gene>
<evidence type="ECO:0000259" key="10">
    <source>
        <dbReference type="Pfam" id="PF04290"/>
    </source>
</evidence>
<evidence type="ECO:0000313" key="12">
    <source>
        <dbReference type="Proteomes" id="UP000076128"/>
    </source>
</evidence>
<comment type="subcellular location">
    <subcellularLocation>
        <location evidence="1 9">Cell inner membrane</location>
        <topology evidence="1 9">Multi-pass membrane protein</topology>
    </subcellularLocation>
</comment>
<evidence type="ECO:0000256" key="2">
    <source>
        <dbReference type="ARBA" id="ARBA00022448"/>
    </source>
</evidence>
<evidence type="ECO:0000256" key="8">
    <source>
        <dbReference type="ARBA" id="ARBA00038436"/>
    </source>
</evidence>
<feature type="domain" description="Tripartite ATP-independent periplasmic transporters DctQ component" evidence="10">
    <location>
        <begin position="53"/>
        <end position="171"/>
    </location>
</feature>
<comment type="subunit">
    <text evidence="9">The complex comprises the extracytoplasmic solute receptor protein and the two transmembrane proteins.</text>
</comment>
<dbReference type="OrthoDB" id="4250245at2"/>
<feature type="transmembrane region" description="Helical" evidence="9">
    <location>
        <begin position="12"/>
        <end position="37"/>
    </location>
</feature>
<evidence type="ECO:0000313" key="11">
    <source>
        <dbReference type="EMBL" id="AMY70624.1"/>
    </source>
</evidence>
<comment type="similarity">
    <text evidence="8 9">Belongs to the TRAP transporter small permease family.</text>
</comment>
<evidence type="ECO:0000256" key="3">
    <source>
        <dbReference type="ARBA" id="ARBA00022475"/>
    </source>
</evidence>
<reference evidence="11 12" key="1">
    <citation type="submission" date="2015-09" db="EMBL/GenBank/DDBJ databases">
        <title>Complete genome sequence of Defluviimonas alba cai42t isolated from an oilfield in Xinjiang.</title>
        <authorList>
            <person name="Geng S."/>
            <person name="Pan X."/>
            <person name="Wu X."/>
        </authorList>
    </citation>
    <scope>NUCLEOTIDE SEQUENCE [LARGE SCALE GENOMIC DNA]</scope>
    <source>
        <strain evidence="12">cai42</strain>
    </source>
</reference>
<evidence type="ECO:0000256" key="7">
    <source>
        <dbReference type="ARBA" id="ARBA00023136"/>
    </source>
</evidence>
<dbReference type="AlphaFoldDB" id="A0A159Z7U8"/>
<protein>
    <recommendedName>
        <fullName evidence="9">TRAP transporter small permease protein</fullName>
    </recommendedName>
</protein>
<dbReference type="KEGG" id="daa:AKL17_3392"/>
<evidence type="ECO:0000256" key="5">
    <source>
        <dbReference type="ARBA" id="ARBA00022692"/>
    </source>
</evidence>
<evidence type="ECO:0000256" key="6">
    <source>
        <dbReference type="ARBA" id="ARBA00022989"/>
    </source>
</evidence>
<accession>A0A159Z7U8</accession>
<name>A0A159Z7U8_9RHOB</name>
<keyword evidence="2 9" id="KW-0813">Transport</keyword>
<dbReference type="InterPro" id="IPR055348">
    <property type="entry name" value="DctQ"/>
</dbReference>
<organism evidence="11 12">
    <name type="scientific">Frigidibacter mobilis</name>
    <dbReference type="NCBI Taxonomy" id="1335048"/>
    <lineage>
        <taxon>Bacteria</taxon>
        <taxon>Pseudomonadati</taxon>
        <taxon>Pseudomonadota</taxon>
        <taxon>Alphaproteobacteria</taxon>
        <taxon>Rhodobacterales</taxon>
        <taxon>Paracoccaceae</taxon>
        <taxon>Frigidibacter</taxon>
    </lineage>
</organism>
<sequence>MPAILKRAMTLLCLPAVWVSWLTLPLILTILLSVILAKMGQNTLIGWEGTIPVLGRALTVNSLFDIQWYIFAMLVLFGGIWALREDRHVSVDFLSLLMSPRQRLWVRMLGDLVFLVPFCAIIAWYGADFAEVAFRTAEGSTQGGLNSRWFIKMMLPLSFAMLGLLGLIRAIGTAIQLYRGDLTEDIQ</sequence>
<feature type="transmembrane region" description="Helical" evidence="9">
    <location>
        <begin position="66"/>
        <end position="83"/>
    </location>
</feature>
<keyword evidence="5 9" id="KW-0812">Transmembrane</keyword>
<evidence type="ECO:0000256" key="9">
    <source>
        <dbReference type="RuleBase" id="RU369079"/>
    </source>
</evidence>